<dbReference type="SMART" id="SM00849">
    <property type="entry name" value="Lactamase_B"/>
    <property type="match status" value="1"/>
</dbReference>
<dbReference type="InterPro" id="IPR036866">
    <property type="entry name" value="RibonucZ/Hydroxyglut_hydro"/>
</dbReference>
<dbReference type="InterPro" id="IPR051013">
    <property type="entry name" value="MBL_superfamily_lactonases"/>
</dbReference>
<evidence type="ECO:0000313" key="8">
    <source>
        <dbReference type="Proteomes" id="UP000249056"/>
    </source>
</evidence>
<dbReference type="Pfam" id="PF00753">
    <property type="entry name" value="Lactamase_B"/>
    <property type="match status" value="1"/>
</dbReference>
<dbReference type="GO" id="GO:0016787">
    <property type="term" value="F:hydrolase activity"/>
    <property type="evidence" value="ECO:0007669"/>
    <property type="project" value="UniProtKB-KW"/>
</dbReference>
<gene>
    <name evidence="7" type="ORF">DID88_001116</name>
</gene>
<dbReference type="Gene3D" id="3.60.15.10">
    <property type="entry name" value="Ribonuclease Z/Hydroxyacylglutathione hydrolase-like"/>
    <property type="match status" value="1"/>
</dbReference>
<dbReference type="AlphaFoldDB" id="A0A395IYW7"/>
<evidence type="ECO:0000259" key="6">
    <source>
        <dbReference type="SMART" id="SM00849"/>
    </source>
</evidence>
<evidence type="ECO:0000256" key="2">
    <source>
        <dbReference type="ARBA" id="ARBA00007749"/>
    </source>
</evidence>
<keyword evidence="8" id="KW-1185">Reference proteome</keyword>
<sequence length="272" mass="30779">MAGIQRALDSGAVPGHISNVCPPGTRAYLLEVGWLECDEGFVTRGGVILWETGCGVDYPTVWGPQAVDIFARVKYEPRHELKAAIEATGHKLEDVKKIILGHMHLDHAGGLDQFLDRKDIEIWVHDKELRSALWSVATGADVGVYLQHYMDLSLNWKTFDERTMDFCQGITLHHLPGHTDGLVGMQINLPETGTFFFISDHCHVIENWRDGVPQGWLARDHPAWFQSTQRLKRLESTTKENAYGMYGEPYKASLVKFKHLHCHYETWTGSAQ</sequence>
<dbReference type="CDD" id="cd07729">
    <property type="entry name" value="AHL_lactonase_MBL-fold"/>
    <property type="match status" value="1"/>
</dbReference>
<comment type="caution">
    <text evidence="7">The sequence shown here is derived from an EMBL/GenBank/DDBJ whole genome shotgun (WGS) entry which is preliminary data.</text>
</comment>
<evidence type="ECO:0000256" key="4">
    <source>
        <dbReference type="ARBA" id="ARBA00022801"/>
    </source>
</evidence>
<dbReference type="Proteomes" id="UP000249056">
    <property type="component" value="Unassembled WGS sequence"/>
</dbReference>
<dbReference type="PANTHER" id="PTHR42978:SF2">
    <property type="entry name" value="102 KBASES UNSTABLE REGION: FROM 1 TO 119443"/>
    <property type="match status" value="1"/>
</dbReference>
<protein>
    <recommendedName>
        <fullName evidence="6">Metallo-beta-lactamase domain-containing protein</fullName>
    </recommendedName>
</protein>
<evidence type="ECO:0000313" key="7">
    <source>
        <dbReference type="EMBL" id="RAL65008.1"/>
    </source>
</evidence>
<reference evidence="7 8" key="1">
    <citation type="submission" date="2018-06" db="EMBL/GenBank/DDBJ databases">
        <title>Genome Sequence of the Brown Rot Fungal Pathogen Monilinia fructigena.</title>
        <authorList>
            <person name="Landi L."/>
            <person name="De Miccolis Angelini R.M."/>
            <person name="Pollastro S."/>
            <person name="Abate D."/>
            <person name="Faretra F."/>
            <person name="Romanazzi G."/>
        </authorList>
    </citation>
    <scope>NUCLEOTIDE SEQUENCE [LARGE SCALE GENOMIC DNA]</scope>
    <source>
        <strain evidence="7 8">Mfrg269</strain>
    </source>
</reference>
<organism evidence="7 8">
    <name type="scientific">Monilinia fructigena</name>
    <dbReference type="NCBI Taxonomy" id="38457"/>
    <lineage>
        <taxon>Eukaryota</taxon>
        <taxon>Fungi</taxon>
        <taxon>Dikarya</taxon>
        <taxon>Ascomycota</taxon>
        <taxon>Pezizomycotina</taxon>
        <taxon>Leotiomycetes</taxon>
        <taxon>Helotiales</taxon>
        <taxon>Sclerotiniaceae</taxon>
        <taxon>Monilinia</taxon>
    </lineage>
</organism>
<feature type="domain" description="Metallo-beta-lactamase" evidence="6">
    <location>
        <begin position="24"/>
        <end position="246"/>
    </location>
</feature>
<comment type="similarity">
    <text evidence="2">Belongs to the metallo-beta-lactamase superfamily.</text>
</comment>
<dbReference type="EMBL" id="QKRW01000011">
    <property type="protein sequence ID" value="RAL65008.1"/>
    <property type="molecule type" value="Genomic_DNA"/>
</dbReference>
<evidence type="ECO:0000256" key="3">
    <source>
        <dbReference type="ARBA" id="ARBA00022723"/>
    </source>
</evidence>
<evidence type="ECO:0000256" key="5">
    <source>
        <dbReference type="ARBA" id="ARBA00022833"/>
    </source>
</evidence>
<dbReference type="SUPFAM" id="SSF56281">
    <property type="entry name" value="Metallo-hydrolase/oxidoreductase"/>
    <property type="match status" value="1"/>
</dbReference>
<name>A0A395IYW7_9HELO</name>
<dbReference type="PANTHER" id="PTHR42978">
    <property type="entry name" value="QUORUM-QUENCHING LACTONASE YTNP-RELATED-RELATED"/>
    <property type="match status" value="1"/>
</dbReference>
<keyword evidence="3" id="KW-0479">Metal-binding</keyword>
<proteinExistence type="inferred from homology"/>
<dbReference type="OrthoDB" id="10250730at2759"/>
<comment type="cofactor">
    <cofactor evidence="1">
        <name>Zn(2+)</name>
        <dbReference type="ChEBI" id="CHEBI:29105"/>
    </cofactor>
</comment>
<dbReference type="GO" id="GO:0046872">
    <property type="term" value="F:metal ion binding"/>
    <property type="evidence" value="ECO:0007669"/>
    <property type="project" value="UniProtKB-KW"/>
</dbReference>
<evidence type="ECO:0000256" key="1">
    <source>
        <dbReference type="ARBA" id="ARBA00001947"/>
    </source>
</evidence>
<keyword evidence="4" id="KW-0378">Hydrolase</keyword>
<keyword evidence="5" id="KW-0862">Zinc</keyword>
<accession>A0A395IYW7</accession>
<dbReference type="InterPro" id="IPR001279">
    <property type="entry name" value="Metallo-B-lactamas"/>
</dbReference>